<comment type="caution">
    <text evidence="2">The sequence shown here is derived from an EMBL/GenBank/DDBJ whole genome shotgun (WGS) entry which is preliminary data.</text>
</comment>
<name>A0A6N7C1Q6_9GAMM</name>
<feature type="compositionally biased region" description="Basic and acidic residues" evidence="1">
    <location>
        <begin position="272"/>
        <end position="284"/>
    </location>
</feature>
<dbReference type="Proteomes" id="UP000471465">
    <property type="component" value="Unassembled WGS sequence"/>
</dbReference>
<dbReference type="InterPro" id="IPR015943">
    <property type="entry name" value="WD40/YVTN_repeat-like_dom_sf"/>
</dbReference>
<reference evidence="2 3" key="1">
    <citation type="submission" date="2019-09" db="EMBL/GenBank/DDBJ databases">
        <title>Draft genome sequence of Psychrobacter nivimaris LAMA 639, in search for biotechnological relevant genes.</title>
        <authorList>
            <person name="Lima A.O.S."/>
            <person name="Staloch B.E.K."/>
            <person name="Freitas R.C."/>
            <person name="Niero H."/>
            <person name="Silva M.A.C."/>
        </authorList>
    </citation>
    <scope>NUCLEOTIDE SEQUENCE [LARGE SCALE GENOMIC DNA]</scope>
    <source>
        <strain evidence="2 3">LAMA 639</strain>
    </source>
</reference>
<dbReference type="EMBL" id="VZIZ01000006">
    <property type="protein sequence ID" value="KAF0569774.1"/>
    <property type="molecule type" value="Genomic_DNA"/>
</dbReference>
<dbReference type="InterPro" id="IPR011047">
    <property type="entry name" value="Quinoprotein_ADH-like_sf"/>
</dbReference>
<sequence>MKLKPINRFQASVAKAIASNAQNISKPWWRVSSLSAAVLGMICMTMSQAAVNQDGVVSQIGDLSIYQPAATARTNLMMMIDTSGSMGISSLVLPKVNPFGSPGDVDVPLCDRVPVAEYNNSRNTAYNIFEWAYNLTDKNPANETFNKTSIKKSVTIGSETIDYYVRGCTKEVGQGANAKTVTELDRLSRLKDALLPLLASDQISDTVYMGLGHFSSKAEPSAGEPITIGNASNVLVDGHSGRILVPAAPLTTAQRQKIAKELAGFQSLDTTTDEKGKKDSDLKLSSDSYPDVTKPSSGTPTAHAYAEAGAYMMGTGTGVDTKTVKNVGIIYDGYMVKQKSVNEDKQVYFVCIELGTNKTSAIGAVVEQCVNNWPGRNGSNIAQGTVNNGIYYPNGSGGWGRVTSQADFKTKIKSLTGKDVSINDLWDTYEALPVGWRYGGWLKVDQEPLDIEPIVGTVWGYGEGIRGLVSYRTSPFSIVPDTENLFGGLRYSAPDTKNPNGTAYIQGSSTETCDSNGIYFLTDGAPNSTKPEMARTIMNRSLTNSYGISGVPTGLVSPKLQSNLFVGETGGWEYIGEYAKKLYDKTENPSGASIRTAVAGFGSSFAGIPKNSDGTYNCEAATSLDAKNACKWGGPNYGNGGFFYAQSSEDIANSVQKFITDLNQIINTTPAGTITVPEDPYRTSTTLPYAYLPMIEPKVGDTFKVWPGNLKKYETKNGTLYGKNNHRLYSDIKGTLNDSAADQWQQSSPILGNASVTNGGFYSRLRAPTLSAVASTRNVFIENYKVLDNTTIPSGVVKVGVDSTGTPIGFPKINDSVYRSGGLSLLQSKRIMLKFLGYDVDYLFDYRDSDGTVTYIDEMKMQNHLPTDTIRQVGGVVHSKPTLVSYSAEVDEAGNITADNREDYLLFGSMDGALHLVDAETGEEQWALVLHEMFRKQPKALIKGAMGELSFGVDAPWLVSAKYRYQSTTTNDGTKIRKVSLYKPDSSNADDVTNTSNFLPMAAYGGFRMGADGLYGLDLEDKDKPKILFSITADTTNATPVLHQNNNGTLQTTVNSNYSNVGQIWNRVTTARIGAGTANGKAKDVIIFGGGYDMAYEDPQFVPTTAARGSSLYIADAKTGEHIWSWDNPYNHSIVAGVTPLDRNNDGLFDHLYFADLGGNVFRADFINSKTETYSNVRVVRVLEASSSDAAKQMPYRFYDRPVVSFYRDAQSKIFALVNLASGDRSSPLAKRRDVNSTNNSKANRIYGIIDRDIVLPDLLTVATSTLNVRNMDDDDLVELGGDKLRTNASTGLRAAKENLIAEMVNKTKNGWYYPLTRFAGHENVSHLKAVGDYRVINSFLYTSIYDPNISYNDGNVCEAQTLGGSETQLYCLPYGVCMDESSLTGTGGFLPAGKGIQELALGAVNAQNLDTTTLLGIRTLSERMDDPRLGYGSDPNKDPIKFITDPDNPNPYGNATTTDGDGIMASILFKPRFELTPTQWFESN</sequence>
<protein>
    <submittedName>
        <fullName evidence="2">Type IV fimbrial biogenesis protein PilY1</fullName>
    </submittedName>
</protein>
<dbReference type="SUPFAM" id="SSF50998">
    <property type="entry name" value="Quinoprotein alcohol dehydrogenase-like"/>
    <property type="match status" value="1"/>
</dbReference>
<feature type="region of interest" description="Disordered" evidence="1">
    <location>
        <begin position="271"/>
        <end position="300"/>
    </location>
</feature>
<feature type="region of interest" description="Disordered" evidence="1">
    <location>
        <begin position="1427"/>
        <end position="1454"/>
    </location>
</feature>
<dbReference type="RefSeq" id="WP_160021082.1">
    <property type="nucleotide sequence ID" value="NZ_VZIZ01000006.1"/>
</dbReference>
<evidence type="ECO:0000256" key="1">
    <source>
        <dbReference type="SAM" id="MobiDB-lite"/>
    </source>
</evidence>
<evidence type="ECO:0000313" key="3">
    <source>
        <dbReference type="Proteomes" id="UP000471465"/>
    </source>
</evidence>
<accession>A0A6N7C1Q6</accession>
<dbReference type="Gene3D" id="2.130.10.10">
    <property type="entry name" value="YVTN repeat-like/Quinoprotein amine dehydrogenase"/>
    <property type="match status" value="1"/>
</dbReference>
<proteinExistence type="predicted"/>
<evidence type="ECO:0000313" key="2">
    <source>
        <dbReference type="EMBL" id="KAF0569774.1"/>
    </source>
</evidence>
<gene>
    <name evidence="2" type="ORF">FQV37_2399</name>
</gene>
<keyword evidence="3" id="KW-1185">Reference proteome</keyword>
<organism evidence="2 3">
    <name type="scientific">Psychrobacter nivimaris</name>
    <dbReference type="NCBI Taxonomy" id="281738"/>
    <lineage>
        <taxon>Bacteria</taxon>
        <taxon>Pseudomonadati</taxon>
        <taxon>Pseudomonadota</taxon>
        <taxon>Gammaproteobacteria</taxon>
        <taxon>Moraxellales</taxon>
        <taxon>Moraxellaceae</taxon>
        <taxon>Psychrobacter</taxon>
    </lineage>
</organism>